<accession>A0A0F4GWW9</accession>
<dbReference type="GO" id="GO:0016740">
    <property type="term" value="F:transferase activity"/>
    <property type="evidence" value="ECO:0007669"/>
    <property type="project" value="UniProtKB-KW"/>
</dbReference>
<evidence type="ECO:0000259" key="1">
    <source>
        <dbReference type="Pfam" id="PF01636"/>
    </source>
</evidence>
<dbReference type="InterPro" id="IPR002575">
    <property type="entry name" value="Aminoglycoside_PTrfase"/>
</dbReference>
<protein>
    <submittedName>
        <fullName evidence="2">Phosphotransferase enzyme family protein</fullName>
    </submittedName>
</protein>
<proteinExistence type="predicted"/>
<name>A0A0F4GWW9_9PEZI</name>
<reference evidence="2 3" key="1">
    <citation type="submission" date="2015-03" db="EMBL/GenBank/DDBJ databases">
        <title>RNA-seq based gene annotation and comparative genomics of four Zymoseptoria species reveal species-specific pathogenicity related genes and transposable element activity.</title>
        <authorList>
            <person name="Grandaubert J."/>
            <person name="Bhattacharyya A."/>
            <person name="Stukenbrock E.H."/>
        </authorList>
    </citation>
    <scope>NUCLEOTIDE SEQUENCE [LARGE SCALE GENOMIC DNA]</scope>
    <source>
        <strain evidence="2 3">Zb18110</strain>
    </source>
</reference>
<dbReference type="PANTHER" id="PTHR21310">
    <property type="entry name" value="AMINOGLYCOSIDE PHOSPHOTRANSFERASE-RELATED-RELATED"/>
    <property type="match status" value="1"/>
</dbReference>
<organism evidence="2 3">
    <name type="scientific">Zymoseptoria brevis</name>
    <dbReference type="NCBI Taxonomy" id="1047168"/>
    <lineage>
        <taxon>Eukaryota</taxon>
        <taxon>Fungi</taxon>
        <taxon>Dikarya</taxon>
        <taxon>Ascomycota</taxon>
        <taxon>Pezizomycotina</taxon>
        <taxon>Dothideomycetes</taxon>
        <taxon>Dothideomycetidae</taxon>
        <taxon>Mycosphaerellales</taxon>
        <taxon>Mycosphaerellaceae</taxon>
        <taxon>Zymoseptoria</taxon>
    </lineage>
</organism>
<evidence type="ECO:0000313" key="2">
    <source>
        <dbReference type="EMBL" id="KJY01912.1"/>
    </source>
</evidence>
<comment type="caution">
    <text evidence="2">The sequence shown here is derived from an EMBL/GenBank/DDBJ whole genome shotgun (WGS) entry which is preliminary data.</text>
</comment>
<dbReference type="Gene3D" id="3.90.1200.10">
    <property type="match status" value="1"/>
</dbReference>
<dbReference type="SUPFAM" id="SSF56112">
    <property type="entry name" value="Protein kinase-like (PK-like)"/>
    <property type="match status" value="1"/>
</dbReference>
<keyword evidence="2" id="KW-0808">Transferase</keyword>
<evidence type="ECO:0000313" key="3">
    <source>
        <dbReference type="Proteomes" id="UP000033647"/>
    </source>
</evidence>
<dbReference type="InterPro" id="IPR011009">
    <property type="entry name" value="Kinase-like_dom_sf"/>
</dbReference>
<dbReference type="PANTHER" id="PTHR21310:SF48">
    <property type="entry name" value="AMINOGLYCOSIDE PHOSPHOTRANSFERASE DOMAIN-CONTAINING PROTEIN"/>
    <property type="match status" value="1"/>
</dbReference>
<dbReference type="AlphaFoldDB" id="A0A0F4GWW9"/>
<dbReference type="OrthoDB" id="4177236at2759"/>
<feature type="domain" description="Aminoglycoside phosphotransferase" evidence="1">
    <location>
        <begin position="54"/>
        <end position="259"/>
    </location>
</feature>
<dbReference type="InterPro" id="IPR051678">
    <property type="entry name" value="AGP_Transferase"/>
</dbReference>
<keyword evidence="3" id="KW-1185">Reference proteome</keyword>
<dbReference type="Pfam" id="PF01636">
    <property type="entry name" value="APH"/>
    <property type="match status" value="1"/>
</dbReference>
<dbReference type="Proteomes" id="UP000033647">
    <property type="component" value="Unassembled WGS sequence"/>
</dbReference>
<dbReference type="EMBL" id="LAFY01000264">
    <property type="protein sequence ID" value="KJY01912.1"/>
    <property type="molecule type" value="Genomic_DNA"/>
</dbReference>
<sequence>MWEPVTLPFTNHTVPTLPTADEIRACTNVLCDRETSKVVAFSDSIIVKFGGGAYLREGQTLIYLEKHVPDVPAPRLYAMYYDAEQLFMVMERVPGKQLDTVWPLLTELEKDMVTIKLCAIFESMRQAECPWPQFFGGLDEGGVCHNLLYSQKEDDQEFLGPFHSEAAFVTALTDNFRALVERNDRPDFKVRHFEAHLGNVLGSFRPTLTHSDLHKTNILLEQISSEGGARSFNVALVDWEYAGWYPDFWEFFCASSMFDIVSWEEDWCWRTEQFLQVWPAKTAMMRMLDRDMRI</sequence>
<gene>
    <name evidence="2" type="ORF">TI39_contig272g00017</name>
</gene>